<dbReference type="Proteomes" id="UP000030108">
    <property type="component" value="Unassembled WGS sequence"/>
</dbReference>
<protein>
    <submittedName>
        <fullName evidence="1">Uncharacterized protein</fullName>
    </submittedName>
</protein>
<dbReference type="AlphaFoldDB" id="A0A0A1UJS3"/>
<proteinExistence type="predicted"/>
<comment type="caution">
    <text evidence="1">The sequence shown here is derived from an EMBL/GenBank/DDBJ whole genome shotgun (WGS) entry which is preliminary data.</text>
</comment>
<organism evidence="1 2">
    <name type="scientific">Rhizoctonia solani AG-3 Rhs1AP</name>
    <dbReference type="NCBI Taxonomy" id="1086054"/>
    <lineage>
        <taxon>Eukaryota</taxon>
        <taxon>Fungi</taxon>
        <taxon>Dikarya</taxon>
        <taxon>Basidiomycota</taxon>
        <taxon>Agaricomycotina</taxon>
        <taxon>Agaricomycetes</taxon>
        <taxon>Cantharellales</taxon>
        <taxon>Ceratobasidiaceae</taxon>
        <taxon>Rhizoctonia</taxon>
    </lineage>
</organism>
<reference evidence="2" key="1">
    <citation type="journal article" date="2014" name="Genome Announc.">
        <title>Draft genome sequence of the plant-pathogenic soil fungus Rhizoctonia solani anastomosis group 3 strain Rhs1AP.</title>
        <authorList>
            <person name="Cubeta M.A."/>
            <person name="Thomas E."/>
            <person name="Dean R.A."/>
            <person name="Jabaji S."/>
            <person name="Neate S.M."/>
            <person name="Tavantzis S."/>
            <person name="Toda T."/>
            <person name="Vilgalys R."/>
            <person name="Bharathan N."/>
            <person name="Fedorova-Abrams N."/>
            <person name="Pakala S.B."/>
            <person name="Pakala S.M."/>
            <person name="Zafar N."/>
            <person name="Joardar V."/>
            <person name="Losada L."/>
            <person name="Nierman W.C."/>
        </authorList>
    </citation>
    <scope>NUCLEOTIDE SEQUENCE [LARGE SCALE GENOMIC DNA]</scope>
    <source>
        <strain evidence="2">AG-3</strain>
    </source>
</reference>
<accession>A0A0A1UJS3</accession>
<evidence type="ECO:0000313" key="1">
    <source>
        <dbReference type="EMBL" id="EUC59389.1"/>
    </source>
</evidence>
<name>A0A0A1UJS3_9AGAM</name>
<feature type="non-terminal residue" evidence="1">
    <location>
        <position position="69"/>
    </location>
</feature>
<dbReference type="EMBL" id="JATN01000321">
    <property type="protein sequence ID" value="EUC59389.1"/>
    <property type="molecule type" value="Genomic_DNA"/>
</dbReference>
<evidence type="ECO:0000313" key="2">
    <source>
        <dbReference type="Proteomes" id="UP000030108"/>
    </source>
</evidence>
<sequence>MPTPTLLATHSCLHPPRAAFSLTNVYANWAVGWGPPLKLTWFAPALAVATDPAVGVDPAPRIEKRSDME</sequence>
<gene>
    <name evidence="1" type="ORF">RSOL_312260</name>
</gene>